<organism evidence="8 9">
    <name type="scientific">Saccharomycodes ludwigii</name>
    <dbReference type="NCBI Taxonomy" id="36035"/>
    <lineage>
        <taxon>Eukaryota</taxon>
        <taxon>Fungi</taxon>
        <taxon>Dikarya</taxon>
        <taxon>Ascomycota</taxon>
        <taxon>Saccharomycotina</taxon>
        <taxon>Saccharomycetes</taxon>
        <taxon>Saccharomycodales</taxon>
        <taxon>Saccharomycodaceae</taxon>
        <taxon>Saccharomycodes</taxon>
    </lineage>
</organism>
<dbReference type="InterPro" id="IPR012676">
    <property type="entry name" value="TGS-like"/>
</dbReference>
<dbReference type="PROSITE" id="PS51710">
    <property type="entry name" value="G_OBG"/>
    <property type="match status" value="1"/>
</dbReference>
<dbReference type="PROSITE" id="PS51880">
    <property type="entry name" value="TGS"/>
    <property type="match status" value="1"/>
</dbReference>
<dbReference type="VEuPathDB" id="FungiDB:SCODWIG_03929"/>
<dbReference type="PANTHER" id="PTHR23305:SF9">
    <property type="entry name" value="OBG-LIKE ATPASE HOMOLOG"/>
    <property type="match status" value="1"/>
</dbReference>
<keyword evidence="1" id="KW-0547">Nucleotide-binding</keyword>
<dbReference type="Pfam" id="PF06071">
    <property type="entry name" value="YchF-GTPase_C"/>
    <property type="match status" value="1"/>
</dbReference>
<dbReference type="NCBIfam" id="TIGR00092">
    <property type="entry name" value="redox-regulated ATPase YchF"/>
    <property type="match status" value="1"/>
</dbReference>
<dbReference type="Pfam" id="PF01926">
    <property type="entry name" value="MMR_HSR1"/>
    <property type="match status" value="1"/>
</dbReference>
<feature type="domain" description="OBG-type G" evidence="6">
    <location>
        <begin position="24"/>
        <end position="294"/>
    </location>
</feature>
<gene>
    <name evidence="8" type="ORF">SCODWIG_03929</name>
</gene>
<dbReference type="GO" id="GO:0005524">
    <property type="term" value="F:ATP binding"/>
    <property type="evidence" value="ECO:0007669"/>
    <property type="project" value="UniProtKB-KW"/>
</dbReference>
<dbReference type="InterPro" id="IPR012675">
    <property type="entry name" value="Beta-grasp_dom_sf"/>
</dbReference>
<evidence type="ECO:0000256" key="3">
    <source>
        <dbReference type="ARBA" id="ARBA00059898"/>
    </source>
</evidence>
<dbReference type="Gene3D" id="3.10.20.30">
    <property type="match status" value="1"/>
</dbReference>
<reference evidence="9" key="1">
    <citation type="submission" date="2018-06" db="EMBL/GenBank/DDBJ databases">
        <authorList>
            <person name="Guldener U."/>
        </authorList>
    </citation>
    <scope>NUCLEOTIDE SEQUENCE [LARGE SCALE GENOMIC DNA]</scope>
    <source>
        <strain evidence="9">UTAD17</strain>
    </source>
</reference>
<name>A0A376BC21_9ASCO</name>
<accession>A0A376BC21</accession>
<dbReference type="Proteomes" id="UP000262825">
    <property type="component" value="Unassembled WGS sequence"/>
</dbReference>
<dbReference type="InterPro" id="IPR027417">
    <property type="entry name" value="P-loop_NTPase"/>
</dbReference>
<dbReference type="Gene3D" id="1.10.150.300">
    <property type="entry name" value="TGS-like domain"/>
    <property type="match status" value="1"/>
</dbReference>
<evidence type="ECO:0000259" key="6">
    <source>
        <dbReference type="PROSITE" id="PS51710"/>
    </source>
</evidence>
<dbReference type="PANTHER" id="PTHR23305">
    <property type="entry name" value="OBG GTPASE FAMILY"/>
    <property type="match status" value="1"/>
</dbReference>
<evidence type="ECO:0000256" key="5">
    <source>
        <dbReference type="SAM" id="Coils"/>
    </source>
</evidence>
<sequence length="421" mass="47272">MKFSLVLFSTPVKKVLLGRPTNNLTSGIVGLANVGKSTFFQAITQSKLGNPANYPFATIEPEEARVIVPSKRLQHLSNLYQTAKPVPSTLTIYDIAGLTRGASNGEGLGNKFLNDIRHVDGIYQVVRGFMKEDITHIEGSVDPVRDLSVVQDELILKDIEYLERIRERLQKKMNKTAKSCNDYKEMEFEMNLLNSLEEHLYGGQKIYHYKQSNGTAWTEKEVAVLNKHNFLTAKPSVILLNVSPKDYLLQTNQFKDSVYKWIQEFSPGDPLLLFSAEFETKYNELMCTENKAPKQLQEYCREIVDGEAIVKDIKSALPEIITLMREKLGLISFFTCGPLECRQWSIRKGATAPNAAGIIHTSLEQTFISAEIIKYSDLAALSSPFQESSLKTNGKIKRAGKNYIMEDGDVALFKAAKGNAR</sequence>
<dbReference type="SUPFAM" id="SSF81271">
    <property type="entry name" value="TGS-like"/>
    <property type="match status" value="1"/>
</dbReference>
<dbReference type="InterPro" id="IPR023192">
    <property type="entry name" value="TGS-like_dom_sf"/>
</dbReference>
<dbReference type="GO" id="GO:0005525">
    <property type="term" value="F:GTP binding"/>
    <property type="evidence" value="ECO:0007669"/>
    <property type="project" value="InterPro"/>
</dbReference>
<dbReference type="InterPro" id="IPR041706">
    <property type="entry name" value="YchF_N"/>
</dbReference>
<dbReference type="InterPro" id="IPR004396">
    <property type="entry name" value="ATPase_YchF/OLA1"/>
</dbReference>
<keyword evidence="9" id="KW-1185">Reference proteome</keyword>
<feature type="coiled-coil region" evidence="5">
    <location>
        <begin position="159"/>
        <end position="186"/>
    </location>
</feature>
<dbReference type="FunFam" id="1.10.150.300:FF:000001">
    <property type="entry name" value="Ribosome-binding ATPase YchF"/>
    <property type="match status" value="1"/>
</dbReference>
<dbReference type="InterPro" id="IPR004095">
    <property type="entry name" value="TGS"/>
</dbReference>
<dbReference type="GO" id="GO:0005737">
    <property type="term" value="C:cytoplasm"/>
    <property type="evidence" value="ECO:0007669"/>
    <property type="project" value="TreeGrafter"/>
</dbReference>
<dbReference type="FunFam" id="3.10.20.30:FF:000001">
    <property type="entry name" value="Ribosome-binding ATPase YchF"/>
    <property type="match status" value="1"/>
</dbReference>
<dbReference type="EMBL" id="UFAJ01001209">
    <property type="protein sequence ID" value="SSD62167.1"/>
    <property type="molecule type" value="Genomic_DNA"/>
</dbReference>
<dbReference type="AlphaFoldDB" id="A0A376BC21"/>
<dbReference type="SUPFAM" id="SSF52540">
    <property type="entry name" value="P-loop containing nucleoside triphosphate hydrolases"/>
    <property type="match status" value="1"/>
</dbReference>
<dbReference type="InterPro" id="IPR031167">
    <property type="entry name" value="G_OBG"/>
</dbReference>
<dbReference type="GO" id="GO:0016887">
    <property type="term" value="F:ATP hydrolysis activity"/>
    <property type="evidence" value="ECO:0007669"/>
    <property type="project" value="InterPro"/>
</dbReference>
<proteinExistence type="predicted"/>
<evidence type="ECO:0000256" key="4">
    <source>
        <dbReference type="ARBA" id="ARBA00068719"/>
    </source>
</evidence>
<keyword evidence="2" id="KW-0067">ATP-binding</keyword>
<dbReference type="PRINTS" id="PR00326">
    <property type="entry name" value="GTP1OBG"/>
</dbReference>
<keyword evidence="5" id="KW-0175">Coiled coil</keyword>
<dbReference type="InterPro" id="IPR006073">
    <property type="entry name" value="GTP-bd"/>
</dbReference>
<evidence type="ECO:0000313" key="9">
    <source>
        <dbReference type="Proteomes" id="UP000262825"/>
    </source>
</evidence>
<dbReference type="CDD" id="cd01900">
    <property type="entry name" value="YchF"/>
    <property type="match status" value="1"/>
</dbReference>
<dbReference type="Gene3D" id="3.40.50.300">
    <property type="entry name" value="P-loop containing nucleotide triphosphate hydrolases"/>
    <property type="match status" value="1"/>
</dbReference>
<protein>
    <recommendedName>
        <fullName evidence="4">Obg-like ATPase homolog</fullName>
    </recommendedName>
</protein>
<evidence type="ECO:0000256" key="1">
    <source>
        <dbReference type="ARBA" id="ARBA00022741"/>
    </source>
</evidence>
<evidence type="ECO:0000313" key="8">
    <source>
        <dbReference type="EMBL" id="SSD62167.1"/>
    </source>
</evidence>
<comment type="function">
    <text evidence="3">Hydrolyzes ATP, and can also hydrolyze GTP with lower efficiency. Has lower affinity for GTP.</text>
</comment>
<feature type="domain" description="TGS" evidence="7">
    <location>
        <begin position="329"/>
        <end position="415"/>
    </location>
</feature>
<evidence type="ECO:0000259" key="7">
    <source>
        <dbReference type="PROSITE" id="PS51880"/>
    </source>
</evidence>
<evidence type="ECO:0000256" key="2">
    <source>
        <dbReference type="ARBA" id="ARBA00022840"/>
    </source>
</evidence>
<dbReference type="InterPro" id="IPR013029">
    <property type="entry name" value="YchF_C"/>
</dbReference>